<dbReference type="InterPro" id="IPR013083">
    <property type="entry name" value="Znf_RING/FYVE/PHD"/>
</dbReference>
<evidence type="ECO:0000256" key="3">
    <source>
        <dbReference type="ARBA" id="ARBA00022833"/>
    </source>
</evidence>
<gene>
    <name evidence="7" type="ORF">KC19_7G177500</name>
</gene>
<dbReference type="EMBL" id="CM026428">
    <property type="protein sequence ID" value="KAG0567988.1"/>
    <property type="molecule type" value="Genomic_DNA"/>
</dbReference>
<dbReference type="SMART" id="SM00744">
    <property type="entry name" value="RINGv"/>
    <property type="match status" value="1"/>
</dbReference>
<keyword evidence="5" id="KW-1133">Transmembrane helix</keyword>
<feature type="region of interest" description="Disordered" evidence="4">
    <location>
        <begin position="96"/>
        <end position="149"/>
    </location>
</feature>
<evidence type="ECO:0000256" key="1">
    <source>
        <dbReference type="ARBA" id="ARBA00022723"/>
    </source>
</evidence>
<keyword evidence="1" id="KW-0479">Metal-binding</keyword>
<name>A0A8T0HC45_CERPU</name>
<dbReference type="OrthoDB" id="273089at2759"/>
<dbReference type="SUPFAM" id="SSF57850">
    <property type="entry name" value="RING/U-box"/>
    <property type="match status" value="1"/>
</dbReference>
<dbReference type="Pfam" id="PF12906">
    <property type="entry name" value="RINGv"/>
    <property type="match status" value="1"/>
</dbReference>
<dbReference type="AlphaFoldDB" id="A0A8T0HC45"/>
<dbReference type="Gene3D" id="3.30.40.10">
    <property type="entry name" value="Zinc/RING finger domain, C3HC4 (zinc finger)"/>
    <property type="match status" value="1"/>
</dbReference>
<organism evidence="7 8">
    <name type="scientific">Ceratodon purpureus</name>
    <name type="common">Fire moss</name>
    <name type="synonym">Dicranum purpureum</name>
    <dbReference type="NCBI Taxonomy" id="3225"/>
    <lineage>
        <taxon>Eukaryota</taxon>
        <taxon>Viridiplantae</taxon>
        <taxon>Streptophyta</taxon>
        <taxon>Embryophyta</taxon>
        <taxon>Bryophyta</taxon>
        <taxon>Bryophytina</taxon>
        <taxon>Bryopsida</taxon>
        <taxon>Dicranidae</taxon>
        <taxon>Pseudoditrichales</taxon>
        <taxon>Ditrichaceae</taxon>
        <taxon>Ceratodon</taxon>
    </lineage>
</organism>
<accession>A0A8T0HC45</accession>
<evidence type="ECO:0000256" key="4">
    <source>
        <dbReference type="SAM" id="MobiDB-lite"/>
    </source>
</evidence>
<feature type="transmembrane region" description="Helical" evidence="5">
    <location>
        <begin position="371"/>
        <end position="394"/>
    </location>
</feature>
<feature type="compositionally biased region" description="Polar residues" evidence="4">
    <location>
        <begin position="107"/>
        <end position="116"/>
    </location>
</feature>
<protein>
    <recommendedName>
        <fullName evidence="6">RING-CH-type domain-containing protein</fullName>
    </recommendedName>
</protein>
<feature type="domain" description="RING-CH-type" evidence="6">
    <location>
        <begin position="225"/>
        <end position="285"/>
    </location>
</feature>
<keyword evidence="8" id="KW-1185">Reference proteome</keyword>
<evidence type="ECO:0000313" key="7">
    <source>
        <dbReference type="EMBL" id="KAG0567988.1"/>
    </source>
</evidence>
<dbReference type="GO" id="GO:0008270">
    <property type="term" value="F:zinc ion binding"/>
    <property type="evidence" value="ECO:0007669"/>
    <property type="project" value="UniProtKB-KW"/>
</dbReference>
<feature type="compositionally biased region" description="Polar residues" evidence="4">
    <location>
        <begin position="139"/>
        <end position="149"/>
    </location>
</feature>
<sequence>MLRRFNSLIKGPKAQSDEESTEQVSLRPARSVDSSLFASPQRGVIVLSPQNPLLARRTENGQTSLNVTVPHGPLRQLHQEEERGLRAFAMGRVPEERSWKEGYEQANLDSPGTPQEQYEPGEKPSDHGSHGGVTEPHDSTPTMGAQSVDESAQVQFEFIPVPASRQIELPRISRTSSDAVIPISRTTSDAVVDIPDSQAGSEVGLEDLRKSVATTGPGRTISSWSTDSAAEHCRICQQHSEEPLIELGCLCRGEMAKSHKSCIEMWFKNKGTNKCEVCQHVASNIPAPATSPMPHFWVWRLGGPNGAAQGMAAQARASRIGFQSGMIVNRPVLLMIIKKHPLIPIMWISLLAFMTYLFIDAINTATIGYAAMPIGFLFGVLVVLGLGTAVRLIMECCHERAVERSIRQMELLSIDPEPVQAVAEEPTVQVLILILYVAFLCATRSSYYPFLINFLKKAVLSCCLRCRIDQLFLYEPQLSTQSRSWRDEIHSTKWTISLKSCSCSGCNGQFLPHSTRFSRLCWAPHQTRV</sequence>
<dbReference type="InterPro" id="IPR011016">
    <property type="entry name" value="Znf_RING-CH"/>
</dbReference>
<feature type="compositionally biased region" description="Basic and acidic residues" evidence="4">
    <location>
        <begin position="120"/>
        <end position="129"/>
    </location>
</feature>
<keyword evidence="3" id="KW-0862">Zinc</keyword>
<evidence type="ECO:0000256" key="2">
    <source>
        <dbReference type="ARBA" id="ARBA00022771"/>
    </source>
</evidence>
<reference evidence="7" key="1">
    <citation type="submission" date="2020-06" db="EMBL/GenBank/DDBJ databases">
        <title>WGS assembly of Ceratodon purpureus strain R40.</title>
        <authorList>
            <person name="Carey S.B."/>
            <person name="Jenkins J."/>
            <person name="Shu S."/>
            <person name="Lovell J.T."/>
            <person name="Sreedasyam A."/>
            <person name="Maumus F."/>
            <person name="Tiley G.P."/>
            <person name="Fernandez-Pozo N."/>
            <person name="Barry K."/>
            <person name="Chen C."/>
            <person name="Wang M."/>
            <person name="Lipzen A."/>
            <person name="Daum C."/>
            <person name="Saski C.A."/>
            <person name="Payton A.C."/>
            <person name="Mcbreen J.C."/>
            <person name="Conrad R.E."/>
            <person name="Kollar L.M."/>
            <person name="Olsson S."/>
            <person name="Huttunen S."/>
            <person name="Landis J.B."/>
            <person name="Wickett N.J."/>
            <person name="Johnson M.G."/>
            <person name="Rensing S.A."/>
            <person name="Grimwood J."/>
            <person name="Schmutz J."/>
            <person name="Mcdaniel S.F."/>
        </authorList>
    </citation>
    <scope>NUCLEOTIDE SEQUENCE</scope>
    <source>
        <strain evidence="7">R40</strain>
    </source>
</reference>
<dbReference type="Proteomes" id="UP000822688">
    <property type="component" value="Chromosome 7"/>
</dbReference>
<evidence type="ECO:0000259" key="6">
    <source>
        <dbReference type="PROSITE" id="PS51292"/>
    </source>
</evidence>
<dbReference type="PANTHER" id="PTHR46214:SF16">
    <property type="entry name" value="OS10G0481450 PROTEIN"/>
    <property type="match status" value="1"/>
</dbReference>
<dbReference type="PROSITE" id="PS51292">
    <property type="entry name" value="ZF_RING_CH"/>
    <property type="match status" value="1"/>
</dbReference>
<dbReference type="PANTHER" id="PTHR46214">
    <property type="entry name" value="ZINC FINGER, RING-CH-TYPE"/>
    <property type="match status" value="1"/>
</dbReference>
<proteinExistence type="predicted"/>
<comment type="caution">
    <text evidence="7">The sequence shown here is derived from an EMBL/GenBank/DDBJ whole genome shotgun (WGS) entry which is preliminary data.</text>
</comment>
<keyword evidence="5" id="KW-0472">Membrane</keyword>
<feature type="transmembrane region" description="Helical" evidence="5">
    <location>
        <begin position="342"/>
        <end position="359"/>
    </location>
</feature>
<keyword evidence="2" id="KW-0863">Zinc-finger</keyword>
<evidence type="ECO:0000313" key="8">
    <source>
        <dbReference type="Proteomes" id="UP000822688"/>
    </source>
</evidence>
<keyword evidence="5" id="KW-0812">Transmembrane</keyword>
<evidence type="ECO:0000256" key="5">
    <source>
        <dbReference type="SAM" id="Phobius"/>
    </source>
</evidence>
<feature type="region of interest" description="Disordered" evidence="4">
    <location>
        <begin position="1"/>
        <end position="31"/>
    </location>
</feature>